<reference evidence="1" key="1">
    <citation type="submission" date="2020-05" db="EMBL/GenBank/DDBJ databases">
        <authorList>
            <person name="Brown S."/>
            <person name="Huntemann M."/>
            <person name="Clum A."/>
            <person name="Spunde A."/>
            <person name="Palaniappan K."/>
            <person name="Ritter S."/>
            <person name="Mikhailova N."/>
            <person name="Chen I.-M."/>
            <person name="Stamatis D."/>
            <person name="Reddy T."/>
            <person name="O'Malley R."/>
            <person name="Daum C."/>
            <person name="Shapiro N."/>
            <person name="Ivanova N."/>
            <person name="Kyrpides N."/>
            <person name="Woyke T."/>
        </authorList>
    </citation>
    <scope>NUCLEOTIDE SEQUENCE</scope>
    <source>
        <strain evidence="1">DJ080</strain>
    </source>
</reference>
<organism evidence="1 2">
    <name type="scientific">Clostridium beijerinckii</name>
    <name type="common">Clostridium MP</name>
    <dbReference type="NCBI Taxonomy" id="1520"/>
    <lineage>
        <taxon>Bacteria</taxon>
        <taxon>Bacillati</taxon>
        <taxon>Bacillota</taxon>
        <taxon>Clostridia</taxon>
        <taxon>Eubacteriales</taxon>
        <taxon>Clostridiaceae</taxon>
        <taxon>Clostridium</taxon>
    </lineage>
</organism>
<dbReference type="EMBL" id="JABSWW010000001">
    <property type="protein sequence ID" value="NRT88865.1"/>
    <property type="molecule type" value="Genomic_DNA"/>
</dbReference>
<reference evidence="1" key="2">
    <citation type="journal article" date="2022" name="Nat. Biotechnol.">
        <title>Carbon-negative production of acetone and isopropanol by gas fermentation at industrial pilot scale.</title>
        <authorList>
            <person name="Liew F.E."/>
            <person name="Nogle R."/>
            <person name="Abdalla T."/>
            <person name="Rasor B.J."/>
            <person name="Canter C."/>
            <person name="Jensen R.O."/>
            <person name="Wang L."/>
            <person name="Strutz J."/>
            <person name="Chirania P."/>
            <person name="De Tissera S."/>
            <person name="Mueller A.P."/>
            <person name="Ruan Z."/>
            <person name="Gao A."/>
            <person name="Tran L."/>
            <person name="Engle N.L."/>
            <person name="Bromley J.C."/>
            <person name="Daniell J."/>
            <person name="Conrado R."/>
            <person name="Tschaplinski T.J."/>
            <person name="Giannone R.J."/>
            <person name="Hettich R.L."/>
            <person name="Karim A.S."/>
            <person name="Simpson S.D."/>
            <person name="Brown S.D."/>
            <person name="Leang C."/>
            <person name="Jewett M.C."/>
            <person name="Kopke M."/>
        </authorList>
    </citation>
    <scope>NUCLEOTIDE SEQUENCE</scope>
    <source>
        <strain evidence="1">DJ080</strain>
    </source>
</reference>
<dbReference type="AlphaFoldDB" id="A0AAX0B0L1"/>
<sequence>MIFDANQHVNMTNNGVEHALRRELYYSLVKRVNIKFNSVIKVSTENKIGKSCRETYNPLAEGELENGF</sequence>
<evidence type="ECO:0000313" key="1">
    <source>
        <dbReference type="EMBL" id="NRT88865.1"/>
    </source>
</evidence>
<evidence type="ECO:0008006" key="3">
    <source>
        <dbReference type="Google" id="ProtNLM"/>
    </source>
</evidence>
<protein>
    <recommendedName>
        <fullName evidence="3">Transposase</fullName>
    </recommendedName>
</protein>
<gene>
    <name evidence="1" type="ORF">B0H41_002544</name>
</gene>
<proteinExistence type="predicted"/>
<name>A0AAX0B0L1_CLOBE</name>
<comment type="caution">
    <text evidence="1">The sequence shown here is derived from an EMBL/GenBank/DDBJ whole genome shotgun (WGS) entry which is preliminary data.</text>
</comment>
<accession>A0AAX0B0L1</accession>
<evidence type="ECO:0000313" key="2">
    <source>
        <dbReference type="Proteomes" id="UP001193748"/>
    </source>
</evidence>
<dbReference type="Proteomes" id="UP001193748">
    <property type="component" value="Unassembled WGS sequence"/>
</dbReference>